<proteinExistence type="predicted"/>
<dbReference type="AlphaFoldDB" id="A0A3N4JR23"/>
<feature type="non-terminal residue" evidence="1">
    <location>
        <position position="1"/>
    </location>
</feature>
<organism evidence="1 2">
    <name type="scientific">Choiromyces venosus 120613-1</name>
    <dbReference type="NCBI Taxonomy" id="1336337"/>
    <lineage>
        <taxon>Eukaryota</taxon>
        <taxon>Fungi</taxon>
        <taxon>Dikarya</taxon>
        <taxon>Ascomycota</taxon>
        <taxon>Pezizomycotina</taxon>
        <taxon>Pezizomycetes</taxon>
        <taxon>Pezizales</taxon>
        <taxon>Tuberaceae</taxon>
        <taxon>Choiromyces</taxon>
    </lineage>
</organism>
<dbReference type="Proteomes" id="UP000276215">
    <property type="component" value="Unassembled WGS sequence"/>
</dbReference>
<evidence type="ECO:0000313" key="2">
    <source>
        <dbReference type="Proteomes" id="UP000276215"/>
    </source>
</evidence>
<evidence type="ECO:0000313" key="1">
    <source>
        <dbReference type="EMBL" id="RPA99281.1"/>
    </source>
</evidence>
<accession>A0A3N4JR23</accession>
<gene>
    <name evidence="1" type="ORF">L873DRAFT_1806785</name>
</gene>
<sequence length="62" mass="7284">EGPKNFDFGVIFSRFRGFHKTIFCLHLNAPCEAIAEQQAAFRKQHKYHTMILPEIKKNWVPP</sequence>
<keyword evidence="2" id="KW-1185">Reference proteome</keyword>
<dbReference type="EMBL" id="ML120388">
    <property type="protein sequence ID" value="RPA99281.1"/>
    <property type="molecule type" value="Genomic_DNA"/>
</dbReference>
<reference evidence="1 2" key="1">
    <citation type="journal article" date="2018" name="Nat. Ecol. Evol.">
        <title>Pezizomycetes genomes reveal the molecular basis of ectomycorrhizal truffle lifestyle.</title>
        <authorList>
            <person name="Murat C."/>
            <person name="Payen T."/>
            <person name="Noel B."/>
            <person name="Kuo A."/>
            <person name="Morin E."/>
            <person name="Chen J."/>
            <person name="Kohler A."/>
            <person name="Krizsan K."/>
            <person name="Balestrini R."/>
            <person name="Da Silva C."/>
            <person name="Montanini B."/>
            <person name="Hainaut M."/>
            <person name="Levati E."/>
            <person name="Barry K.W."/>
            <person name="Belfiori B."/>
            <person name="Cichocki N."/>
            <person name="Clum A."/>
            <person name="Dockter R.B."/>
            <person name="Fauchery L."/>
            <person name="Guy J."/>
            <person name="Iotti M."/>
            <person name="Le Tacon F."/>
            <person name="Lindquist E.A."/>
            <person name="Lipzen A."/>
            <person name="Malagnac F."/>
            <person name="Mello A."/>
            <person name="Molinier V."/>
            <person name="Miyauchi S."/>
            <person name="Poulain J."/>
            <person name="Riccioni C."/>
            <person name="Rubini A."/>
            <person name="Sitrit Y."/>
            <person name="Splivallo R."/>
            <person name="Traeger S."/>
            <person name="Wang M."/>
            <person name="Zifcakova L."/>
            <person name="Wipf D."/>
            <person name="Zambonelli A."/>
            <person name="Paolocci F."/>
            <person name="Nowrousian M."/>
            <person name="Ottonello S."/>
            <person name="Baldrian P."/>
            <person name="Spatafora J.W."/>
            <person name="Henrissat B."/>
            <person name="Nagy L.G."/>
            <person name="Aury J.M."/>
            <person name="Wincker P."/>
            <person name="Grigoriev I.V."/>
            <person name="Bonfante P."/>
            <person name="Martin F.M."/>
        </authorList>
    </citation>
    <scope>NUCLEOTIDE SEQUENCE [LARGE SCALE GENOMIC DNA]</scope>
    <source>
        <strain evidence="1 2">120613-1</strain>
    </source>
</reference>
<protein>
    <submittedName>
        <fullName evidence="1">Uncharacterized protein</fullName>
    </submittedName>
</protein>
<name>A0A3N4JR23_9PEZI</name>